<evidence type="ECO:0000256" key="16">
    <source>
        <dbReference type="ARBA" id="ARBA00067967"/>
    </source>
</evidence>
<evidence type="ECO:0000256" key="4">
    <source>
        <dbReference type="ARBA" id="ARBA00022606"/>
    </source>
</evidence>
<feature type="transmembrane region" description="Helical" evidence="19">
    <location>
        <begin position="222"/>
        <end position="241"/>
    </location>
</feature>
<dbReference type="EMBL" id="WUAV01000005">
    <property type="protein sequence ID" value="KAF1750290.1"/>
    <property type="molecule type" value="Genomic_DNA"/>
</dbReference>
<evidence type="ECO:0000256" key="8">
    <source>
        <dbReference type="ARBA" id="ARBA00023069"/>
    </source>
</evidence>
<evidence type="ECO:0000256" key="13">
    <source>
        <dbReference type="ARBA" id="ARBA00054965"/>
    </source>
</evidence>
<keyword evidence="6" id="KW-0552">Olfaction</keyword>
<accession>A0A6A5G5P7</accession>
<keyword evidence="8" id="KW-0969">Cilium</keyword>
<evidence type="ECO:0000256" key="6">
    <source>
        <dbReference type="ARBA" id="ARBA00022725"/>
    </source>
</evidence>
<dbReference type="GO" id="GO:0060170">
    <property type="term" value="C:ciliary membrane"/>
    <property type="evidence" value="ECO:0007669"/>
    <property type="project" value="UniProtKB-SubCell"/>
</dbReference>
<dbReference type="Pfam" id="PF10326">
    <property type="entry name" value="7TM_GPCR_Str"/>
    <property type="match status" value="2"/>
</dbReference>
<comment type="caution">
    <text evidence="20">The sequence shown here is derived from an EMBL/GenBank/DDBJ whole genome shotgun (WGS) entry which is preliminary data.</text>
</comment>
<evidence type="ECO:0000256" key="12">
    <source>
        <dbReference type="ARBA" id="ARBA00023273"/>
    </source>
</evidence>
<evidence type="ECO:0000256" key="17">
    <source>
        <dbReference type="ARBA" id="ARBA00078653"/>
    </source>
</evidence>
<evidence type="ECO:0000256" key="7">
    <source>
        <dbReference type="ARBA" id="ARBA00022989"/>
    </source>
</evidence>
<evidence type="ECO:0000256" key="1">
    <source>
        <dbReference type="ARBA" id="ARBA00004272"/>
    </source>
</evidence>
<feature type="transmembrane region" description="Helical" evidence="19">
    <location>
        <begin position="435"/>
        <end position="462"/>
    </location>
</feature>
<dbReference type="GO" id="GO:0007608">
    <property type="term" value="P:sensory perception of smell"/>
    <property type="evidence" value="ECO:0007669"/>
    <property type="project" value="UniProtKB-KW"/>
</dbReference>
<evidence type="ECO:0000313" key="20">
    <source>
        <dbReference type="EMBL" id="KAF1750290.1"/>
    </source>
</evidence>
<comment type="subunit">
    <text evidence="15">Interacts with odr-4.</text>
</comment>
<name>A0A6A5G5P7_CAERE</name>
<evidence type="ECO:0000313" key="21">
    <source>
        <dbReference type="Proteomes" id="UP000483820"/>
    </source>
</evidence>
<keyword evidence="2" id="KW-1003">Cell membrane</keyword>
<dbReference type="PANTHER" id="PTHR46000">
    <property type="entry name" value="SEVEN TM RECEPTOR-RELATED"/>
    <property type="match status" value="1"/>
</dbReference>
<evidence type="ECO:0000256" key="11">
    <source>
        <dbReference type="ARBA" id="ARBA00023180"/>
    </source>
</evidence>
<evidence type="ECO:0000256" key="19">
    <source>
        <dbReference type="SAM" id="Phobius"/>
    </source>
</evidence>
<dbReference type="Proteomes" id="UP000483820">
    <property type="component" value="Chromosome V"/>
</dbReference>
<dbReference type="GeneID" id="9819085"/>
<keyword evidence="11" id="KW-0325">Glycoprotein</keyword>
<keyword evidence="4" id="KW-0716">Sensory transduction</keyword>
<dbReference type="RefSeq" id="XP_003101635.2">
    <property type="nucleotide sequence ID" value="XM_003101587.2"/>
</dbReference>
<feature type="transmembrane region" description="Helical" evidence="19">
    <location>
        <begin position="188"/>
        <end position="210"/>
    </location>
</feature>
<keyword evidence="3" id="KW-0145">Chemotaxis</keyword>
<keyword evidence="7 19" id="KW-1133">Transmembrane helix</keyword>
<keyword evidence="9 19" id="KW-0472">Membrane</keyword>
<comment type="function">
    <text evidence="13">An odorant receptor which affects chemotaxis to the volatile odorant diacetyl. Specifies AWA neuronal cell fate via the odr-7 pathway.</text>
</comment>
<feature type="transmembrane region" description="Helical" evidence="19">
    <location>
        <begin position="68"/>
        <end position="89"/>
    </location>
</feature>
<dbReference type="PANTHER" id="PTHR46000:SF10">
    <property type="entry name" value="SEVEN TM RECEPTOR"/>
    <property type="match status" value="1"/>
</dbReference>
<dbReference type="CTD" id="9819085"/>
<evidence type="ECO:0000256" key="9">
    <source>
        <dbReference type="ARBA" id="ARBA00023136"/>
    </source>
</evidence>
<dbReference type="FunFam" id="1.20.1070.10:FF:000128">
    <property type="entry name" value="Seven TM Receptor"/>
    <property type="match status" value="2"/>
</dbReference>
<evidence type="ECO:0000256" key="5">
    <source>
        <dbReference type="ARBA" id="ARBA00022692"/>
    </source>
</evidence>
<keyword evidence="5 19" id="KW-0812">Transmembrane</keyword>
<feature type="transmembrane region" description="Helical" evidence="19">
    <location>
        <begin position="26"/>
        <end position="48"/>
    </location>
</feature>
<evidence type="ECO:0000256" key="10">
    <source>
        <dbReference type="ARBA" id="ARBA00023170"/>
    </source>
</evidence>
<dbReference type="AlphaFoldDB" id="A0A6A5G5P7"/>
<evidence type="ECO:0000256" key="2">
    <source>
        <dbReference type="ARBA" id="ARBA00022475"/>
    </source>
</evidence>
<comment type="subcellular location">
    <subcellularLocation>
        <location evidence="1">Cell projection</location>
        <location evidence="1">Cilium membrane</location>
        <topology evidence="1">Multi-pass membrane protein</topology>
    </subcellularLocation>
</comment>
<keyword evidence="10" id="KW-0675">Receptor</keyword>
<protein>
    <recommendedName>
        <fullName evidence="16">Serpentine receptor class r-10</fullName>
    </recommendedName>
    <alternativeName>
        <fullName evidence="17">Odorant response abnormal protein 10</fullName>
    </alternativeName>
    <alternativeName>
        <fullName evidence="18">Olfactory receptor 10</fullName>
    </alternativeName>
</protein>
<feature type="transmembrane region" description="Helical" evidence="19">
    <location>
        <begin position="133"/>
        <end position="161"/>
    </location>
</feature>
<dbReference type="KEGG" id="crq:GCK72_016838"/>
<feature type="transmembrane region" description="Helical" evidence="19">
    <location>
        <begin position="386"/>
        <end position="414"/>
    </location>
</feature>
<evidence type="ECO:0000256" key="3">
    <source>
        <dbReference type="ARBA" id="ARBA00022500"/>
    </source>
</evidence>
<dbReference type="InterPro" id="IPR019428">
    <property type="entry name" value="7TM_GPCR_serpentine_rcpt_Str"/>
</dbReference>
<feature type="transmembrane region" description="Helical" evidence="19">
    <location>
        <begin position="474"/>
        <end position="494"/>
    </location>
</feature>
<dbReference type="GO" id="GO:0006935">
    <property type="term" value="P:chemotaxis"/>
    <property type="evidence" value="ECO:0007669"/>
    <property type="project" value="UniProtKB-KW"/>
</dbReference>
<evidence type="ECO:0000256" key="18">
    <source>
        <dbReference type="ARBA" id="ARBA00082489"/>
    </source>
</evidence>
<reference evidence="20 21" key="1">
    <citation type="submission" date="2019-12" db="EMBL/GenBank/DDBJ databases">
        <title>Chromosome-level assembly of the Caenorhabditis remanei genome.</title>
        <authorList>
            <person name="Teterina A.A."/>
            <person name="Willis J.H."/>
            <person name="Phillips P.C."/>
        </authorList>
    </citation>
    <scope>NUCLEOTIDE SEQUENCE [LARGE SCALE GENOMIC DNA]</scope>
    <source>
        <strain evidence="20 21">PX506</strain>
        <tissue evidence="20">Whole organism</tissue>
    </source>
</reference>
<comment type="similarity">
    <text evidence="14">Belongs to the nematode receptor-like protein str family.</text>
</comment>
<organism evidence="20 21">
    <name type="scientific">Caenorhabditis remanei</name>
    <name type="common">Caenorhabditis vulgaris</name>
    <dbReference type="NCBI Taxonomy" id="31234"/>
    <lineage>
        <taxon>Eukaryota</taxon>
        <taxon>Metazoa</taxon>
        <taxon>Ecdysozoa</taxon>
        <taxon>Nematoda</taxon>
        <taxon>Chromadorea</taxon>
        <taxon>Rhabditida</taxon>
        <taxon>Rhabditina</taxon>
        <taxon>Rhabditomorpha</taxon>
        <taxon>Rhabditoidea</taxon>
        <taxon>Rhabditidae</taxon>
        <taxon>Peloderinae</taxon>
        <taxon>Caenorhabditis</taxon>
    </lineage>
</organism>
<gene>
    <name evidence="20" type="ORF">GCK72_016838</name>
</gene>
<sequence length="541" mass="62184">MHSYNGCFLYFSLEGVFRSSKNITEILLAIYSAVYSSILSFLTIQYMFRTCLVMKPRLVEYFQGWRCVFWLGYVFVFGFAWGFITYVYAYPDDYAREYVRSEMYEQYEVHSNDVPLFVLLAYGERNNTKFVRFQSLICIFGDMGIMTLQYAIMMICGFLLYKKISNDLKEATAMTAYSQVQKQFFKALLYQLLAPSLLVHLPAVPLFFAPFFDMKFSFRTRVVVYFFSVYPLLDSLILFIVVSDYKHAVRKIIANRAVQVLSLLNVASVAPTTSTTRYRVAEVVYCGVYSTILASLAVQFFYRACAIAAPNYVKYFNGWNYIFCILYSMICGIGWPLTTTIASPDEMTDAYLKDEILSKYGVPVKDVANFAVLAYNGEGESKTLRWNSVACILTVSSLLSFQYMVMLISGMLVYREIQKKSRCSQSSKHEKLQKQVFVALVYQVAAPTIFIQLPSFIVLTIPFLDLQFSFRGSIIIYGYCTYPFVDFLIILKVITEYRNAYKRFLIKVANRFTEFLGYNIPPTTTVAHSTTVSRTLAKSAT</sequence>
<proteinExistence type="inferred from homology"/>
<evidence type="ECO:0000256" key="15">
    <source>
        <dbReference type="ARBA" id="ARBA00064300"/>
    </source>
</evidence>
<dbReference type="SUPFAM" id="SSF81321">
    <property type="entry name" value="Family A G protein-coupled receptor-like"/>
    <property type="match status" value="2"/>
</dbReference>
<keyword evidence="12" id="KW-0966">Cell projection</keyword>
<feature type="transmembrane region" description="Helical" evidence="19">
    <location>
        <begin position="318"/>
        <end position="337"/>
    </location>
</feature>
<evidence type="ECO:0000256" key="14">
    <source>
        <dbReference type="ARBA" id="ARBA00061678"/>
    </source>
</evidence>
<feature type="transmembrane region" description="Helical" evidence="19">
    <location>
        <begin position="282"/>
        <end position="306"/>
    </location>
</feature>